<protein>
    <submittedName>
        <fullName evidence="2">Uncharacterized protein</fullName>
    </submittedName>
</protein>
<keyword evidence="3" id="KW-1185">Reference proteome</keyword>
<dbReference type="RefSeq" id="WP_276234300.1">
    <property type="nucleotide sequence ID" value="NZ_CP119802.1"/>
</dbReference>
<dbReference type="EMBL" id="JBHTAP010000001">
    <property type="protein sequence ID" value="MFC7236149.1"/>
    <property type="molecule type" value="Genomic_DNA"/>
</dbReference>
<reference evidence="2 3" key="1">
    <citation type="journal article" date="2019" name="Int. J. Syst. Evol. Microbiol.">
        <title>The Global Catalogue of Microorganisms (GCM) 10K type strain sequencing project: providing services to taxonomists for standard genome sequencing and annotation.</title>
        <authorList>
            <consortium name="The Broad Institute Genomics Platform"/>
            <consortium name="The Broad Institute Genome Sequencing Center for Infectious Disease"/>
            <person name="Wu L."/>
            <person name="Ma J."/>
        </authorList>
    </citation>
    <scope>NUCLEOTIDE SEQUENCE [LARGE SCALE GENOMIC DNA]</scope>
    <source>
        <strain evidence="2 3">DT85</strain>
    </source>
</reference>
<organism evidence="2 3">
    <name type="scientific">Halosegnis marinus</name>
    <dbReference type="NCBI Taxonomy" id="3034023"/>
    <lineage>
        <taxon>Archaea</taxon>
        <taxon>Methanobacteriati</taxon>
        <taxon>Methanobacteriota</taxon>
        <taxon>Stenosarchaea group</taxon>
        <taxon>Halobacteria</taxon>
        <taxon>Halobacteriales</taxon>
        <taxon>Natronomonadaceae</taxon>
        <taxon>Halosegnis</taxon>
    </lineage>
</organism>
<feature type="transmembrane region" description="Helical" evidence="1">
    <location>
        <begin position="12"/>
        <end position="33"/>
    </location>
</feature>
<sequence>METSQGSDRRMGFSMLFGVVGLVGAVVMLVAALGDQLVLSGYGFAAAMLGATLVVAALHLYE</sequence>
<dbReference type="Pfam" id="PF24369">
    <property type="entry name" value="DUF7525"/>
    <property type="match status" value="1"/>
</dbReference>
<dbReference type="GeneID" id="79267857"/>
<comment type="caution">
    <text evidence="2">The sequence shown here is derived from an EMBL/GenBank/DDBJ whole genome shotgun (WGS) entry which is preliminary data.</text>
</comment>
<keyword evidence="1" id="KW-0472">Membrane</keyword>
<dbReference type="InterPro" id="IPR055947">
    <property type="entry name" value="DUF7525"/>
</dbReference>
<evidence type="ECO:0000256" key="1">
    <source>
        <dbReference type="SAM" id="Phobius"/>
    </source>
</evidence>
<evidence type="ECO:0000313" key="2">
    <source>
        <dbReference type="EMBL" id="MFC7236149.1"/>
    </source>
</evidence>
<gene>
    <name evidence="2" type="ORF">ACFQJ4_12560</name>
</gene>
<dbReference type="AlphaFoldDB" id="A0ABD5ZRE9"/>
<feature type="transmembrane region" description="Helical" evidence="1">
    <location>
        <begin position="39"/>
        <end position="61"/>
    </location>
</feature>
<keyword evidence="1" id="KW-0812">Transmembrane</keyword>
<proteinExistence type="predicted"/>
<keyword evidence="1" id="KW-1133">Transmembrane helix</keyword>
<evidence type="ECO:0000313" key="3">
    <source>
        <dbReference type="Proteomes" id="UP001596398"/>
    </source>
</evidence>
<dbReference type="Proteomes" id="UP001596398">
    <property type="component" value="Unassembled WGS sequence"/>
</dbReference>
<name>A0ABD5ZRE9_9EURY</name>
<accession>A0ABD5ZRE9</accession>